<dbReference type="GO" id="GO:0016887">
    <property type="term" value="F:ATP hydrolysis activity"/>
    <property type="evidence" value="ECO:0007669"/>
    <property type="project" value="InterPro"/>
</dbReference>
<dbReference type="PATRIC" id="fig|324602.8.peg.1794"/>
<dbReference type="GO" id="GO:0005524">
    <property type="term" value="F:ATP binding"/>
    <property type="evidence" value="ECO:0007669"/>
    <property type="project" value="UniProtKB-KW"/>
</dbReference>
<dbReference type="InterPro" id="IPR050764">
    <property type="entry name" value="CbbQ/NirQ/NorQ/GpvN"/>
</dbReference>
<dbReference type="InterPro" id="IPR011703">
    <property type="entry name" value="ATPase_AAA-3"/>
</dbReference>
<dbReference type="FunFam" id="3.40.50.300:FF:000640">
    <property type="entry name" value="MoxR family ATPase"/>
    <property type="match status" value="1"/>
</dbReference>
<dbReference type="Pfam" id="PF07726">
    <property type="entry name" value="AAA_3"/>
    <property type="match status" value="1"/>
</dbReference>
<dbReference type="RefSeq" id="WP_012257437.1">
    <property type="nucleotide sequence ID" value="NC_010175.1"/>
</dbReference>
<dbReference type="STRING" id="324602.Caur_1564"/>
<keyword evidence="1" id="KW-0547">Nucleotide-binding</keyword>
<dbReference type="InterPro" id="IPR027417">
    <property type="entry name" value="P-loop_NTPase"/>
</dbReference>
<name>A9WB02_CHLAA</name>
<evidence type="ECO:0000256" key="2">
    <source>
        <dbReference type="ARBA" id="ARBA00022840"/>
    </source>
</evidence>
<dbReference type="Proteomes" id="UP000002008">
    <property type="component" value="Chromosome"/>
</dbReference>
<dbReference type="Gene3D" id="1.10.8.80">
    <property type="entry name" value="Magnesium chelatase subunit I, C-Terminal domain"/>
    <property type="match status" value="1"/>
</dbReference>
<gene>
    <name evidence="5" type="ordered locus">Caur_1564</name>
</gene>
<dbReference type="SMART" id="SM00382">
    <property type="entry name" value="AAA"/>
    <property type="match status" value="1"/>
</dbReference>
<dbReference type="PANTHER" id="PTHR42759">
    <property type="entry name" value="MOXR FAMILY PROTEIN"/>
    <property type="match status" value="1"/>
</dbReference>
<dbReference type="Gene3D" id="3.40.50.300">
    <property type="entry name" value="P-loop containing nucleotide triphosphate hydrolases"/>
    <property type="match status" value="1"/>
</dbReference>
<dbReference type="AlphaFoldDB" id="A9WB02"/>
<dbReference type="InterPro" id="IPR041628">
    <property type="entry name" value="ChlI/MoxR_AAA_lid"/>
</dbReference>
<evidence type="ECO:0000256" key="3">
    <source>
        <dbReference type="ARBA" id="ARBA00061607"/>
    </source>
</evidence>
<evidence type="ECO:0000313" key="6">
    <source>
        <dbReference type="Proteomes" id="UP000002008"/>
    </source>
</evidence>
<dbReference type="PIRSF" id="PIRSF002849">
    <property type="entry name" value="AAA_ATPase_chaperone_MoxR_prd"/>
    <property type="match status" value="1"/>
</dbReference>
<feature type="domain" description="AAA+ ATPase" evidence="4">
    <location>
        <begin position="46"/>
        <end position="187"/>
    </location>
</feature>
<evidence type="ECO:0000313" key="5">
    <source>
        <dbReference type="EMBL" id="ABY34783.1"/>
    </source>
</evidence>
<sequence>MNTPSSTSVANLLALADFAERVRANVERVIIGKTAAIDLLLIALMCGGHVLIEDVPGVGKTMLARALALSLGLRFQRVQCTPDLLPNDLTGVSVYRPQNGQFVFQPGPLFSHVVLVDEINRATPRTQSALLEAMGEGQVSVDGVTHRLPEPFLVLATQNPIEFEGTFPLPEAQLDRFLLQIQLGYPSPADELQMLTTLAGDHPITQVTAVVDGSQIPALQRIVYTVRVAPSLREYLVRLAQQLRSHPDLALAMSPRATLALFRAGQARAALAGRDYVLPDDYKALAEPVLKHRLLVRPAAAIRGRTSADVLAEVLASVELPLE</sequence>
<dbReference type="InterPro" id="IPR003593">
    <property type="entry name" value="AAA+_ATPase"/>
</dbReference>
<proteinExistence type="inferred from homology"/>
<evidence type="ECO:0000256" key="1">
    <source>
        <dbReference type="ARBA" id="ARBA00022741"/>
    </source>
</evidence>
<dbReference type="KEGG" id="cau:Caur_1564"/>
<dbReference type="SUPFAM" id="SSF52540">
    <property type="entry name" value="P-loop containing nucleoside triphosphate hydrolases"/>
    <property type="match status" value="1"/>
</dbReference>
<dbReference type="EMBL" id="CP000909">
    <property type="protein sequence ID" value="ABY34783.1"/>
    <property type="molecule type" value="Genomic_DNA"/>
</dbReference>
<keyword evidence="2" id="KW-0067">ATP-binding</keyword>
<accession>A9WB02</accession>
<protein>
    <submittedName>
        <fullName evidence="5">ATPase associated with various cellular activities AAA_3</fullName>
    </submittedName>
</protein>
<reference evidence="6" key="1">
    <citation type="journal article" date="2011" name="BMC Genomics">
        <title>Complete genome sequence of the filamentous anoxygenic phototrophic bacterium Chloroflexus aurantiacus.</title>
        <authorList>
            <person name="Tang K.H."/>
            <person name="Barry K."/>
            <person name="Chertkov O."/>
            <person name="Dalin E."/>
            <person name="Han C.S."/>
            <person name="Hauser L.J."/>
            <person name="Honchak B.M."/>
            <person name="Karbach L.E."/>
            <person name="Land M.L."/>
            <person name="Lapidus A."/>
            <person name="Larimer F.W."/>
            <person name="Mikhailova N."/>
            <person name="Pitluck S."/>
            <person name="Pierson B.K."/>
            <person name="Blankenship R.E."/>
        </authorList>
    </citation>
    <scope>NUCLEOTIDE SEQUENCE [LARGE SCALE GENOMIC DNA]</scope>
    <source>
        <strain evidence="6">ATCC 29366 / DSM 635 / J-10-fl</strain>
    </source>
</reference>
<dbReference type="eggNOG" id="COG0714">
    <property type="taxonomic scope" value="Bacteria"/>
</dbReference>
<dbReference type="HOGENOM" id="CLU_034716_2_2_0"/>
<dbReference type="Pfam" id="PF17863">
    <property type="entry name" value="AAA_lid_2"/>
    <property type="match status" value="1"/>
</dbReference>
<dbReference type="InParanoid" id="A9WB02"/>
<evidence type="ECO:0000259" key="4">
    <source>
        <dbReference type="SMART" id="SM00382"/>
    </source>
</evidence>
<comment type="similarity">
    <text evidence="3">Belongs to the MoxR family.</text>
</comment>
<keyword evidence="6" id="KW-1185">Reference proteome</keyword>
<organism evidence="5 6">
    <name type="scientific">Chloroflexus aurantiacus (strain ATCC 29366 / DSM 635 / J-10-fl)</name>
    <dbReference type="NCBI Taxonomy" id="324602"/>
    <lineage>
        <taxon>Bacteria</taxon>
        <taxon>Bacillati</taxon>
        <taxon>Chloroflexota</taxon>
        <taxon>Chloroflexia</taxon>
        <taxon>Chloroflexales</taxon>
        <taxon>Chloroflexineae</taxon>
        <taxon>Chloroflexaceae</taxon>
        <taxon>Chloroflexus</taxon>
    </lineage>
</organism>
<dbReference type="PANTHER" id="PTHR42759:SF5">
    <property type="entry name" value="METHANOL DEHYDROGENASE REGULATOR"/>
    <property type="match status" value="1"/>
</dbReference>
<dbReference type="EnsemblBacteria" id="ABY34783">
    <property type="protein sequence ID" value="ABY34783"/>
    <property type="gene ID" value="Caur_1564"/>
</dbReference>